<dbReference type="Gene3D" id="3.40.640.10">
    <property type="entry name" value="Type I PLP-dependent aspartate aminotransferase-like (Major domain)"/>
    <property type="match status" value="1"/>
</dbReference>
<protein>
    <recommendedName>
        <fullName evidence="1">glycine dehydrogenase (aminomethyl-transferring)</fullName>
        <ecNumber evidence="1">1.4.4.2</ecNumber>
    </recommendedName>
</protein>
<dbReference type="Pfam" id="PF02347">
    <property type="entry name" value="GDC-P"/>
    <property type="match status" value="1"/>
</dbReference>
<dbReference type="AlphaFoldDB" id="A0A381Y565"/>
<comment type="catalytic activity">
    <reaction evidence="3">
        <text>N(6)-[(R)-lipoyl]-L-lysyl-[glycine-cleavage complex H protein] + glycine + H(+) = N(6)-[(R)-S(8)-aminomethyldihydrolipoyl]-L-lysyl-[glycine-cleavage complex H protein] + CO2</text>
        <dbReference type="Rhea" id="RHEA:24304"/>
        <dbReference type="Rhea" id="RHEA-COMP:10494"/>
        <dbReference type="Rhea" id="RHEA-COMP:10495"/>
        <dbReference type="ChEBI" id="CHEBI:15378"/>
        <dbReference type="ChEBI" id="CHEBI:16526"/>
        <dbReference type="ChEBI" id="CHEBI:57305"/>
        <dbReference type="ChEBI" id="CHEBI:83099"/>
        <dbReference type="ChEBI" id="CHEBI:83143"/>
        <dbReference type="EC" id="1.4.4.2"/>
    </reaction>
</comment>
<dbReference type="InterPro" id="IPR023010">
    <property type="entry name" value="GcvPA"/>
</dbReference>
<dbReference type="Gene3D" id="3.90.1150.10">
    <property type="entry name" value="Aspartate Aminotransferase, domain 1"/>
    <property type="match status" value="1"/>
</dbReference>
<dbReference type="PANTHER" id="PTHR42806:SF1">
    <property type="entry name" value="GLYCINE DEHYDROGENASE (DECARBOXYLATING)"/>
    <property type="match status" value="1"/>
</dbReference>
<dbReference type="InterPro" id="IPR020581">
    <property type="entry name" value="GDC_P"/>
</dbReference>
<evidence type="ECO:0000259" key="4">
    <source>
        <dbReference type="Pfam" id="PF02347"/>
    </source>
</evidence>
<name>A0A381Y565_9ZZZZ</name>
<dbReference type="InterPro" id="IPR015422">
    <property type="entry name" value="PyrdxlP-dep_Trfase_small"/>
</dbReference>
<dbReference type="GO" id="GO:0006546">
    <property type="term" value="P:glycine catabolic process"/>
    <property type="evidence" value="ECO:0007669"/>
    <property type="project" value="InterPro"/>
</dbReference>
<evidence type="ECO:0000256" key="2">
    <source>
        <dbReference type="ARBA" id="ARBA00023002"/>
    </source>
</evidence>
<organism evidence="5">
    <name type="scientific">marine metagenome</name>
    <dbReference type="NCBI Taxonomy" id="408172"/>
    <lineage>
        <taxon>unclassified sequences</taxon>
        <taxon>metagenomes</taxon>
        <taxon>ecological metagenomes</taxon>
    </lineage>
</organism>
<dbReference type="CDD" id="cd00613">
    <property type="entry name" value="GDC-P"/>
    <property type="match status" value="1"/>
</dbReference>
<keyword evidence="2" id="KW-0560">Oxidoreductase</keyword>
<dbReference type="PIRSF" id="PIRSF006815">
    <property type="entry name" value="GcvPA"/>
    <property type="match status" value="1"/>
</dbReference>
<gene>
    <name evidence="5" type="ORF">METZ01_LOCUS124969</name>
</gene>
<dbReference type="SUPFAM" id="SSF53383">
    <property type="entry name" value="PLP-dependent transferases"/>
    <property type="match status" value="1"/>
</dbReference>
<reference evidence="5" key="1">
    <citation type="submission" date="2018-05" db="EMBL/GenBank/DDBJ databases">
        <authorList>
            <person name="Lanie J.A."/>
            <person name="Ng W.-L."/>
            <person name="Kazmierczak K.M."/>
            <person name="Andrzejewski T.M."/>
            <person name="Davidsen T.M."/>
            <person name="Wayne K.J."/>
            <person name="Tettelin H."/>
            <person name="Glass J.I."/>
            <person name="Rusch D."/>
            <person name="Podicherti R."/>
            <person name="Tsui H.-C.T."/>
            <person name="Winkler M.E."/>
        </authorList>
    </citation>
    <scope>NUCLEOTIDE SEQUENCE</scope>
</reference>
<accession>A0A381Y565</accession>
<dbReference type="InterPro" id="IPR049315">
    <property type="entry name" value="GDC-P_N"/>
</dbReference>
<sequence length="424" mass="46123">MLDAIGMDSVEDLFADIPEKVRNPDLNLPKAMSELDLRAYASELSSRNASAGEYTSFLGAGSYWHHIPAVVSSIASRGEFMTAYTPYQPEVSQGTLQVAFEFQSMICQLTGMDVANAGMYDGSTSLAEAALMACRVTRKNKVAILDSTSPLYTDVLDTYVQAPGIALELVKAHNISLGGDTACLIVQQPNFFGYLEDMQTLSNIAHDAGALLVVSVDPVSLGMFNPPSEYGADIVVAEGQGIGVPMSYGGPYVGIFACRQEFVRQMPGRIVGKTLDTHEKEAYVLTLQAREQHIRREHATSNICTSVALISLMSTVYLACMGRQGMRKVAELCYHKAHYAASLIESIPGFSIVESGNGVFFREFTVRCPIPPEEINQLLLEKDIIGGLDVSNYVENGLLLCVTEMNSREDIENLAETLRKIGEA</sequence>
<evidence type="ECO:0000256" key="1">
    <source>
        <dbReference type="ARBA" id="ARBA00012134"/>
    </source>
</evidence>
<dbReference type="GO" id="GO:0009116">
    <property type="term" value="P:nucleoside metabolic process"/>
    <property type="evidence" value="ECO:0007669"/>
    <property type="project" value="InterPro"/>
</dbReference>
<dbReference type="EC" id="1.4.4.2" evidence="1"/>
<dbReference type="EMBL" id="UINC01017406">
    <property type="protein sequence ID" value="SVA72115.1"/>
    <property type="molecule type" value="Genomic_DNA"/>
</dbReference>
<feature type="domain" description="Glycine cleavage system P-protein N-terminal" evidence="4">
    <location>
        <begin position="1"/>
        <end position="417"/>
    </location>
</feature>
<dbReference type="InterPro" id="IPR015424">
    <property type="entry name" value="PyrdxlP-dep_Trfase"/>
</dbReference>
<evidence type="ECO:0000256" key="3">
    <source>
        <dbReference type="ARBA" id="ARBA00049026"/>
    </source>
</evidence>
<evidence type="ECO:0000313" key="5">
    <source>
        <dbReference type="EMBL" id="SVA72115.1"/>
    </source>
</evidence>
<dbReference type="GO" id="GO:0004375">
    <property type="term" value="F:glycine dehydrogenase (decarboxylating) activity"/>
    <property type="evidence" value="ECO:0007669"/>
    <property type="project" value="UniProtKB-EC"/>
</dbReference>
<proteinExistence type="inferred from homology"/>
<dbReference type="PANTHER" id="PTHR42806">
    <property type="entry name" value="GLYCINE CLEAVAGE SYSTEM P-PROTEIN"/>
    <property type="match status" value="1"/>
</dbReference>
<dbReference type="HAMAP" id="MF_00712">
    <property type="entry name" value="GcvPA"/>
    <property type="match status" value="1"/>
</dbReference>
<dbReference type="InterPro" id="IPR015421">
    <property type="entry name" value="PyrdxlP-dep_Trfase_major"/>
</dbReference>
<dbReference type="NCBIfam" id="NF001696">
    <property type="entry name" value="PRK00451.1"/>
    <property type="match status" value="1"/>
</dbReference>